<gene>
    <name evidence="3" type="primary">Dana\GF17079</name>
    <name evidence="3" type="synonym">dana_GLEANR_18346</name>
    <name evidence="3" type="ORF">GF17079</name>
</gene>
<feature type="compositionally biased region" description="Pro residues" evidence="1">
    <location>
        <begin position="65"/>
        <end position="76"/>
    </location>
</feature>
<evidence type="ECO:0000313" key="3">
    <source>
        <dbReference type="EMBL" id="KPU79648.1"/>
    </source>
</evidence>
<keyword evidence="4" id="KW-1185">Reference proteome</keyword>
<dbReference type="InterPro" id="IPR008160">
    <property type="entry name" value="Collagen"/>
</dbReference>
<feature type="region of interest" description="Disordered" evidence="1">
    <location>
        <begin position="60"/>
        <end position="156"/>
    </location>
</feature>
<dbReference type="Proteomes" id="UP000007801">
    <property type="component" value="Unassembled WGS sequence"/>
</dbReference>
<organism evidence="3 4">
    <name type="scientific">Drosophila ananassae</name>
    <name type="common">Fruit fly</name>
    <dbReference type="NCBI Taxonomy" id="7217"/>
    <lineage>
        <taxon>Eukaryota</taxon>
        <taxon>Metazoa</taxon>
        <taxon>Ecdysozoa</taxon>
        <taxon>Arthropoda</taxon>
        <taxon>Hexapoda</taxon>
        <taxon>Insecta</taxon>
        <taxon>Pterygota</taxon>
        <taxon>Neoptera</taxon>
        <taxon>Endopterygota</taxon>
        <taxon>Diptera</taxon>
        <taxon>Brachycera</taxon>
        <taxon>Muscomorpha</taxon>
        <taxon>Ephydroidea</taxon>
        <taxon>Drosophilidae</taxon>
        <taxon>Drosophila</taxon>
        <taxon>Sophophora</taxon>
    </lineage>
</organism>
<name>A0A0P8XY55_DROAN</name>
<feature type="signal peptide" evidence="2">
    <location>
        <begin position="1"/>
        <end position="18"/>
    </location>
</feature>
<evidence type="ECO:0000256" key="1">
    <source>
        <dbReference type="SAM" id="MobiDB-lite"/>
    </source>
</evidence>
<accession>A0A0P8XY55</accession>
<feature type="compositionally biased region" description="Polar residues" evidence="1">
    <location>
        <begin position="144"/>
        <end position="156"/>
    </location>
</feature>
<dbReference type="PANTHER" id="PTHR24023:SF1112">
    <property type="entry name" value="COL_CUTICLE_N DOMAIN-CONTAINING PROTEIN-RELATED"/>
    <property type="match status" value="1"/>
</dbReference>
<dbReference type="InParanoid" id="A0A0P8XY55"/>
<sequence length="269" mass="29276">MRLFAVLLLSGVISFGEGSWVLSSSQPAKADTRPRAKKPLFKNYDLYLYRPETPYYGGSHCQCRPGPPGPPGPPGLPGVQGDEGSPGEKGDRGDPGERGERGRTGRPGYYGFPGPIGPPGPPGKSGIQEESLTTMASPEEEAPDNNSGTTTESVNSSMDNGIIQEISDNVETGSQVIEKQESDVVQDLLTTTTEEIPTSTELNLDQSTVNINENEISDSQETTTAPEDLVKNELEAEPEKTMKKYREIQTLPLKTLHQRQLSWTQRQIF</sequence>
<keyword evidence="2" id="KW-0732">Signal</keyword>
<dbReference type="InterPro" id="IPR050149">
    <property type="entry name" value="Collagen_superfamily"/>
</dbReference>
<dbReference type="PANTHER" id="PTHR24023">
    <property type="entry name" value="COLLAGEN ALPHA"/>
    <property type="match status" value="1"/>
</dbReference>
<reference evidence="3 4" key="1">
    <citation type="journal article" date="2007" name="Nature">
        <title>Evolution of genes and genomes on the Drosophila phylogeny.</title>
        <authorList>
            <consortium name="Drosophila 12 Genomes Consortium"/>
            <person name="Clark A.G."/>
            <person name="Eisen M.B."/>
            <person name="Smith D.R."/>
            <person name="Bergman C.M."/>
            <person name="Oliver B."/>
            <person name="Markow T.A."/>
            <person name="Kaufman T.C."/>
            <person name="Kellis M."/>
            <person name="Gelbart W."/>
            <person name="Iyer V.N."/>
            <person name="Pollard D.A."/>
            <person name="Sackton T.B."/>
            <person name="Larracuente A.M."/>
            <person name="Singh N.D."/>
            <person name="Abad J.P."/>
            <person name="Abt D.N."/>
            <person name="Adryan B."/>
            <person name="Aguade M."/>
            <person name="Akashi H."/>
            <person name="Anderson W.W."/>
            <person name="Aquadro C.F."/>
            <person name="Ardell D.H."/>
            <person name="Arguello R."/>
            <person name="Artieri C.G."/>
            <person name="Barbash D.A."/>
            <person name="Barker D."/>
            <person name="Barsanti P."/>
            <person name="Batterham P."/>
            <person name="Batzoglou S."/>
            <person name="Begun D."/>
            <person name="Bhutkar A."/>
            <person name="Blanco E."/>
            <person name="Bosak S.A."/>
            <person name="Bradley R.K."/>
            <person name="Brand A.D."/>
            <person name="Brent M.R."/>
            <person name="Brooks A.N."/>
            <person name="Brown R.H."/>
            <person name="Butlin R.K."/>
            <person name="Caggese C."/>
            <person name="Calvi B.R."/>
            <person name="Bernardo de Carvalho A."/>
            <person name="Caspi A."/>
            <person name="Castrezana S."/>
            <person name="Celniker S.E."/>
            <person name="Chang J.L."/>
            <person name="Chapple C."/>
            <person name="Chatterji S."/>
            <person name="Chinwalla A."/>
            <person name="Civetta A."/>
            <person name="Clifton S.W."/>
            <person name="Comeron J.M."/>
            <person name="Costello J.C."/>
            <person name="Coyne J.A."/>
            <person name="Daub J."/>
            <person name="David R.G."/>
            <person name="Delcher A.L."/>
            <person name="Delehaunty K."/>
            <person name="Do C.B."/>
            <person name="Ebling H."/>
            <person name="Edwards K."/>
            <person name="Eickbush T."/>
            <person name="Evans J.D."/>
            <person name="Filipski A."/>
            <person name="Findeiss S."/>
            <person name="Freyhult E."/>
            <person name="Fulton L."/>
            <person name="Fulton R."/>
            <person name="Garcia A.C."/>
            <person name="Gardiner A."/>
            <person name="Garfield D.A."/>
            <person name="Garvin B.E."/>
            <person name="Gibson G."/>
            <person name="Gilbert D."/>
            <person name="Gnerre S."/>
            <person name="Godfrey J."/>
            <person name="Good R."/>
            <person name="Gotea V."/>
            <person name="Gravely B."/>
            <person name="Greenberg A.J."/>
            <person name="Griffiths-Jones S."/>
            <person name="Gross S."/>
            <person name="Guigo R."/>
            <person name="Gustafson E.A."/>
            <person name="Haerty W."/>
            <person name="Hahn M.W."/>
            <person name="Halligan D.L."/>
            <person name="Halpern A.L."/>
            <person name="Halter G.M."/>
            <person name="Han M.V."/>
            <person name="Heger A."/>
            <person name="Hillier L."/>
            <person name="Hinrichs A.S."/>
            <person name="Holmes I."/>
            <person name="Hoskins R.A."/>
            <person name="Hubisz M.J."/>
            <person name="Hultmark D."/>
            <person name="Huntley M.A."/>
            <person name="Jaffe D.B."/>
            <person name="Jagadeeshan S."/>
            <person name="Jeck W.R."/>
            <person name="Johnson J."/>
            <person name="Jones C.D."/>
            <person name="Jordan W.C."/>
            <person name="Karpen G.H."/>
            <person name="Kataoka E."/>
            <person name="Keightley P.D."/>
            <person name="Kheradpour P."/>
            <person name="Kirkness E.F."/>
            <person name="Koerich L.B."/>
            <person name="Kristiansen K."/>
            <person name="Kudrna D."/>
            <person name="Kulathinal R.J."/>
            <person name="Kumar S."/>
            <person name="Kwok R."/>
            <person name="Lander E."/>
            <person name="Langley C.H."/>
            <person name="Lapoint R."/>
            <person name="Lazzaro B.P."/>
            <person name="Lee S.J."/>
            <person name="Levesque L."/>
            <person name="Li R."/>
            <person name="Lin C.F."/>
            <person name="Lin M.F."/>
            <person name="Lindblad-Toh K."/>
            <person name="Llopart A."/>
            <person name="Long M."/>
            <person name="Low L."/>
            <person name="Lozovsky E."/>
            <person name="Lu J."/>
            <person name="Luo M."/>
            <person name="Machado C.A."/>
            <person name="Makalowski W."/>
            <person name="Marzo M."/>
            <person name="Matsuda M."/>
            <person name="Matzkin L."/>
            <person name="McAllister B."/>
            <person name="McBride C.S."/>
            <person name="McKernan B."/>
            <person name="McKernan K."/>
            <person name="Mendez-Lago M."/>
            <person name="Minx P."/>
            <person name="Mollenhauer M.U."/>
            <person name="Montooth K."/>
            <person name="Mount S.M."/>
            <person name="Mu X."/>
            <person name="Myers E."/>
            <person name="Negre B."/>
            <person name="Newfeld S."/>
            <person name="Nielsen R."/>
            <person name="Noor M.A."/>
            <person name="O'Grady P."/>
            <person name="Pachter L."/>
            <person name="Papaceit M."/>
            <person name="Parisi M.J."/>
            <person name="Parisi M."/>
            <person name="Parts L."/>
            <person name="Pedersen J.S."/>
            <person name="Pesole G."/>
            <person name="Phillippy A.M."/>
            <person name="Ponting C.P."/>
            <person name="Pop M."/>
            <person name="Porcelli D."/>
            <person name="Powell J.R."/>
            <person name="Prohaska S."/>
            <person name="Pruitt K."/>
            <person name="Puig M."/>
            <person name="Quesneville H."/>
            <person name="Ram K.R."/>
            <person name="Rand D."/>
            <person name="Rasmussen M.D."/>
            <person name="Reed L.K."/>
            <person name="Reenan R."/>
            <person name="Reily A."/>
            <person name="Remington K.A."/>
            <person name="Rieger T.T."/>
            <person name="Ritchie M.G."/>
            <person name="Robin C."/>
            <person name="Rogers Y.H."/>
            <person name="Rohde C."/>
            <person name="Rozas J."/>
            <person name="Rubenfield M.J."/>
            <person name="Ruiz A."/>
            <person name="Russo S."/>
            <person name="Salzberg S.L."/>
            <person name="Sanchez-Gracia A."/>
            <person name="Saranga D.J."/>
            <person name="Sato H."/>
            <person name="Schaeffer S.W."/>
            <person name="Schatz M.C."/>
            <person name="Schlenke T."/>
            <person name="Schwartz R."/>
            <person name="Segarra C."/>
            <person name="Singh R.S."/>
            <person name="Sirot L."/>
            <person name="Sirota M."/>
            <person name="Sisneros N.B."/>
            <person name="Smith C.D."/>
            <person name="Smith T.F."/>
            <person name="Spieth J."/>
            <person name="Stage D.E."/>
            <person name="Stark A."/>
            <person name="Stephan W."/>
            <person name="Strausberg R.L."/>
            <person name="Strempel S."/>
            <person name="Sturgill D."/>
            <person name="Sutton G."/>
            <person name="Sutton G.G."/>
            <person name="Tao W."/>
            <person name="Teichmann S."/>
            <person name="Tobari Y.N."/>
            <person name="Tomimura Y."/>
            <person name="Tsolas J.M."/>
            <person name="Valente V.L."/>
            <person name="Venter E."/>
            <person name="Venter J.C."/>
            <person name="Vicario S."/>
            <person name="Vieira F.G."/>
            <person name="Vilella A.J."/>
            <person name="Villasante A."/>
            <person name="Walenz B."/>
            <person name="Wang J."/>
            <person name="Wasserman M."/>
            <person name="Watts T."/>
            <person name="Wilson D."/>
            <person name="Wilson R.K."/>
            <person name="Wing R.A."/>
            <person name="Wolfner M.F."/>
            <person name="Wong A."/>
            <person name="Wong G.K."/>
            <person name="Wu C.I."/>
            <person name="Wu G."/>
            <person name="Yamamoto D."/>
            <person name="Yang H.P."/>
            <person name="Yang S.P."/>
            <person name="Yorke J.A."/>
            <person name="Yoshida K."/>
            <person name="Zdobnov E."/>
            <person name="Zhang P."/>
            <person name="Zhang Y."/>
            <person name="Zimin A.V."/>
            <person name="Baldwin J."/>
            <person name="Abdouelleil A."/>
            <person name="Abdulkadir J."/>
            <person name="Abebe A."/>
            <person name="Abera B."/>
            <person name="Abreu J."/>
            <person name="Acer S.C."/>
            <person name="Aftuck L."/>
            <person name="Alexander A."/>
            <person name="An P."/>
            <person name="Anderson E."/>
            <person name="Anderson S."/>
            <person name="Arachi H."/>
            <person name="Azer M."/>
            <person name="Bachantsang P."/>
            <person name="Barry A."/>
            <person name="Bayul T."/>
            <person name="Berlin A."/>
            <person name="Bessette D."/>
            <person name="Bloom T."/>
            <person name="Blye J."/>
            <person name="Boguslavskiy L."/>
            <person name="Bonnet C."/>
            <person name="Boukhgalter B."/>
            <person name="Bourzgui I."/>
            <person name="Brown A."/>
            <person name="Cahill P."/>
            <person name="Channer S."/>
            <person name="Cheshatsang Y."/>
            <person name="Chuda L."/>
            <person name="Citroen M."/>
            <person name="Collymore A."/>
            <person name="Cooke P."/>
            <person name="Costello M."/>
            <person name="D'Aco K."/>
            <person name="Daza R."/>
            <person name="De Haan G."/>
            <person name="DeGray S."/>
            <person name="DeMaso C."/>
            <person name="Dhargay N."/>
            <person name="Dooley K."/>
            <person name="Dooley E."/>
            <person name="Doricent M."/>
            <person name="Dorje P."/>
            <person name="Dorjee K."/>
            <person name="Dupes A."/>
            <person name="Elong R."/>
            <person name="Falk J."/>
            <person name="Farina A."/>
            <person name="Faro S."/>
            <person name="Ferguson D."/>
            <person name="Fisher S."/>
            <person name="Foley C.D."/>
            <person name="Franke A."/>
            <person name="Friedrich D."/>
            <person name="Gadbois L."/>
            <person name="Gearin G."/>
            <person name="Gearin C.R."/>
            <person name="Giannoukos G."/>
            <person name="Goode T."/>
            <person name="Graham J."/>
            <person name="Grandbois E."/>
            <person name="Grewal S."/>
            <person name="Gyaltsen K."/>
            <person name="Hafez N."/>
            <person name="Hagos B."/>
            <person name="Hall J."/>
            <person name="Henson C."/>
            <person name="Hollinger A."/>
            <person name="Honan T."/>
            <person name="Huard M.D."/>
            <person name="Hughes L."/>
            <person name="Hurhula B."/>
            <person name="Husby M.E."/>
            <person name="Kamat A."/>
            <person name="Kanga B."/>
            <person name="Kashin S."/>
            <person name="Khazanovich D."/>
            <person name="Kisner P."/>
            <person name="Lance K."/>
            <person name="Lara M."/>
            <person name="Lee W."/>
            <person name="Lennon N."/>
            <person name="Letendre F."/>
            <person name="LeVine R."/>
            <person name="Lipovsky A."/>
            <person name="Liu X."/>
            <person name="Liu J."/>
            <person name="Liu S."/>
            <person name="Lokyitsang T."/>
            <person name="Lokyitsang Y."/>
            <person name="Lubonja R."/>
            <person name="Lui A."/>
            <person name="MacDonald P."/>
            <person name="Magnisalis V."/>
            <person name="Maru K."/>
            <person name="Matthews C."/>
            <person name="McCusker W."/>
            <person name="McDonough S."/>
            <person name="Mehta T."/>
            <person name="Meldrim J."/>
            <person name="Meneus L."/>
            <person name="Mihai O."/>
            <person name="Mihalev A."/>
            <person name="Mihova T."/>
            <person name="Mittelman R."/>
            <person name="Mlenga V."/>
            <person name="Montmayeur A."/>
            <person name="Mulrain L."/>
            <person name="Navidi A."/>
            <person name="Naylor J."/>
            <person name="Negash T."/>
            <person name="Nguyen T."/>
            <person name="Nguyen N."/>
            <person name="Nicol R."/>
            <person name="Norbu C."/>
            <person name="Norbu N."/>
            <person name="Novod N."/>
            <person name="O'Neill B."/>
            <person name="Osman S."/>
            <person name="Markiewicz E."/>
            <person name="Oyono O.L."/>
            <person name="Patti C."/>
            <person name="Phunkhang P."/>
            <person name="Pierre F."/>
            <person name="Priest M."/>
            <person name="Raghuraman S."/>
            <person name="Rege F."/>
            <person name="Reyes R."/>
            <person name="Rise C."/>
            <person name="Rogov P."/>
            <person name="Ross K."/>
            <person name="Ryan E."/>
            <person name="Settipalli S."/>
            <person name="Shea T."/>
            <person name="Sherpa N."/>
            <person name="Shi L."/>
            <person name="Shih D."/>
            <person name="Sparrow T."/>
            <person name="Spaulding J."/>
            <person name="Stalker J."/>
            <person name="Stange-Thomann N."/>
            <person name="Stavropoulos S."/>
            <person name="Stone C."/>
            <person name="Strader C."/>
            <person name="Tesfaye S."/>
            <person name="Thomson T."/>
            <person name="Thoulutsang Y."/>
            <person name="Thoulutsang D."/>
            <person name="Topham K."/>
            <person name="Topping I."/>
            <person name="Tsamla T."/>
            <person name="Vassiliev H."/>
            <person name="Vo A."/>
            <person name="Wangchuk T."/>
            <person name="Wangdi T."/>
            <person name="Weiand M."/>
            <person name="Wilkinson J."/>
            <person name="Wilson A."/>
            <person name="Yadav S."/>
            <person name="Young G."/>
            <person name="Yu Q."/>
            <person name="Zembek L."/>
            <person name="Zhong D."/>
            <person name="Zimmer A."/>
            <person name="Zwirko Z."/>
            <person name="Jaffe D.B."/>
            <person name="Alvarez P."/>
            <person name="Brockman W."/>
            <person name="Butler J."/>
            <person name="Chin C."/>
            <person name="Gnerre S."/>
            <person name="Grabherr M."/>
            <person name="Kleber M."/>
            <person name="Mauceli E."/>
            <person name="MacCallum I."/>
        </authorList>
    </citation>
    <scope>NUCLEOTIDE SEQUENCE [LARGE SCALE GENOMIC DNA]</scope>
    <source>
        <strain evidence="4">Tucson 14024-0371.13</strain>
    </source>
</reference>
<dbReference type="OrthoDB" id="7867687at2759"/>
<feature type="compositionally biased region" description="Basic and acidic residues" evidence="1">
    <location>
        <begin position="86"/>
        <end position="103"/>
    </location>
</feature>
<dbReference type="AlphaFoldDB" id="A0A0P8XY55"/>
<dbReference type="EMBL" id="CH902617">
    <property type="protein sequence ID" value="KPU79648.1"/>
    <property type="molecule type" value="Genomic_DNA"/>
</dbReference>
<protein>
    <submittedName>
        <fullName evidence="3">Uncharacterized protein</fullName>
    </submittedName>
</protein>
<dbReference type="Pfam" id="PF01391">
    <property type="entry name" value="Collagen"/>
    <property type="match status" value="1"/>
</dbReference>
<dbReference type="GO" id="GO:0030198">
    <property type="term" value="P:extracellular matrix organization"/>
    <property type="evidence" value="ECO:0007669"/>
    <property type="project" value="TreeGrafter"/>
</dbReference>
<proteinExistence type="predicted"/>
<evidence type="ECO:0000313" key="4">
    <source>
        <dbReference type="Proteomes" id="UP000007801"/>
    </source>
</evidence>
<dbReference type="GO" id="GO:0030020">
    <property type="term" value="F:extracellular matrix structural constituent conferring tensile strength"/>
    <property type="evidence" value="ECO:0007669"/>
    <property type="project" value="TreeGrafter"/>
</dbReference>
<evidence type="ECO:0000256" key="2">
    <source>
        <dbReference type="SAM" id="SignalP"/>
    </source>
</evidence>
<feature type="chain" id="PRO_5006154229" evidence="2">
    <location>
        <begin position="19"/>
        <end position="269"/>
    </location>
</feature>
<dbReference type="GO" id="GO:0005587">
    <property type="term" value="C:collagen type IV trimer"/>
    <property type="evidence" value="ECO:0007669"/>
    <property type="project" value="TreeGrafter"/>
</dbReference>
<dbReference type="GO" id="GO:0005615">
    <property type="term" value="C:extracellular space"/>
    <property type="evidence" value="ECO:0007669"/>
    <property type="project" value="TreeGrafter"/>
</dbReference>